<comment type="caution">
    <text evidence="1">The sequence shown here is derived from an EMBL/GenBank/DDBJ whole genome shotgun (WGS) entry which is preliminary data.</text>
</comment>
<evidence type="ECO:0000313" key="1">
    <source>
        <dbReference type="EMBL" id="KAL3838763.1"/>
    </source>
</evidence>
<dbReference type="EMBL" id="JBJXBP010000003">
    <property type="protein sequence ID" value="KAL3838763.1"/>
    <property type="molecule type" value="Genomic_DNA"/>
</dbReference>
<evidence type="ECO:0000313" key="2">
    <source>
        <dbReference type="Proteomes" id="UP001634393"/>
    </source>
</evidence>
<keyword evidence="2" id="KW-1185">Reference proteome</keyword>
<dbReference type="Proteomes" id="UP001634393">
    <property type="component" value="Unassembled WGS sequence"/>
</dbReference>
<name>A0ABD3TQU2_9LAMI</name>
<organism evidence="1 2">
    <name type="scientific">Penstemon smallii</name>
    <dbReference type="NCBI Taxonomy" id="265156"/>
    <lineage>
        <taxon>Eukaryota</taxon>
        <taxon>Viridiplantae</taxon>
        <taxon>Streptophyta</taxon>
        <taxon>Embryophyta</taxon>
        <taxon>Tracheophyta</taxon>
        <taxon>Spermatophyta</taxon>
        <taxon>Magnoliopsida</taxon>
        <taxon>eudicotyledons</taxon>
        <taxon>Gunneridae</taxon>
        <taxon>Pentapetalae</taxon>
        <taxon>asterids</taxon>
        <taxon>lamiids</taxon>
        <taxon>Lamiales</taxon>
        <taxon>Plantaginaceae</taxon>
        <taxon>Cheloneae</taxon>
        <taxon>Penstemon</taxon>
    </lineage>
</organism>
<proteinExistence type="predicted"/>
<accession>A0ABD3TQU2</accession>
<gene>
    <name evidence="1" type="ORF">ACJIZ3_023354</name>
</gene>
<sequence length="32" mass="4045">MFSSWTLLFSPFFIDFSHFFYRFHPFPTKRIP</sequence>
<protein>
    <submittedName>
        <fullName evidence="1">Uncharacterized protein</fullName>
    </submittedName>
</protein>
<reference evidence="1 2" key="1">
    <citation type="submission" date="2024-12" db="EMBL/GenBank/DDBJ databases">
        <title>The unique morphological basis and parallel evolutionary history of personate flowers in Penstemon.</title>
        <authorList>
            <person name="Depatie T.H."/>
            <person name="Wessinger C.A."/>
        </authorList>
    </citation>
    <scope>NUCLEOTIDE SEQUENCE [LARGE SCALE GENOMIC DNA]</scope>
    <source>
        <strain evidence="1">WTNN_2</strain>
        <tissue evidence="1">Leaf</tissue>
    </source>
</reference>
<dbReference type="AlphaFoldDB" id="A0ABD3TQU2"/>